<proteinExistence type="inferred from homology"/>
<evidence type="ECO:0000259" key="15">
    <source>
        <dbReference type="SMART" id="SM00865"/>
    </source>
</evidence>
<feature type="domain" description="Tubulin/FtsZ 2-layer sandwich" evidence="15">
    <location>
        <begin position="247"/>
        <end position="385"/>
    </location>
</feature>
<keyword evidence="7" id="KW-0479">Metal-binding</keyword>
<dbReference type="GO" id="GO:0007017">
    <property type="term" value="P:microtubule-based process"/>
    <property type="evidence" value="ECO:0007669"/>
    <property type="project" value="InterPro"/>
</dbReference>
<comment type="subcellular location">
    <subcellularLocation>
        <location evidence="2">Cytoplasm</location>
        <location evidence="2">Cytoskeleton</location>
    </subcellularLocation>
</comment>
<evidence type="ECO:0000256" key="6">
    <source>
        <dbReference type="ARBA" id="ARBA00022701"/>
    </source>
</evidence>
<dbReference type="InterPro" id="IPR003008">
    <property type="entry name" value="Tubulin_FtsZ_GTPase"/>
</dbReference>
<evidence type="ECO:0000256" key="9">
    <source>
        <dbReference type="ARBA" id="ARBA00022842"/>
    </source>
</evidence>
<evidence type="ECO:0000256" key="2">
    <source>
        <dbReference type="ARBA" id="ARBA00004245"/>
    </source>
</evidence>
<comment type="subunit">
    <text evidence="4 13">Dimer of alpha and beta chains. A typical microtubule is a hollow water-filled tube with an outer diameter of 25 nm and an inner diameter of 15 nM. Alpha-beta heterodimers associate head-to-tail to form protofilaments running lengthwise along the microtubule wall with the beta-tubulin subunit facing the microtubule plus end conferring a structural polarity. Microtubules usually have 13 protofilaments but different protofilament numbers can be found in some organisms and specialized cells.</text>
</comment>
<dbReference type="GO" id="GO:0003924">
    <property type="term" value="F:GTPase activity"/>
    <property type="evidence" value="ECO:0007669"/>
    <property type="project" value="InterPro"/>
</dbReference>
<dbReference type="GO" id="GO:0046872">
    <property type="term" value="F:metal ion binding"/>
    <property type="evidence" value="ECO:0007669"/>
    <property type="project" value="UniProtKB-KW"/>
</dbReference>
<dbReference type="GO" id="GO:0005874">
    <property type="term" value="C:microtubule"/>
    <property type="evidence" value="ECO:0007669"/>
    <property type="project" value="UniProtKB-KW"/>
</dbReference>
<dbReference type="Pfam" id="PF03953">
    <property type="entry name" value="Tubulin_C"/>
    <property type="match status" value="1"/>
</dbReference>
<comment type="function">
    <text evidence="12 13">Tubulin is the major constituent of microtubules, a cylinder consisting of laterally associated linear protofilaments composed of alpha- and beta-tubulin heterodimers. Microtubules grow by the addition of GTP-tubulin dimers to the microtubule end, where a stabilizing cap forms. Below the cap, tubulin dimers are in GDP-bound state, owing to GTPase activity of alpha-tubulin.</text>
</comment>
<dbReference type="SMART" id="SM00864">
    <property type="entry name" value="Tubulin"/>
    <property type="match status" value="1"/>
</dbReference>
<dbReference type="InterPro" id="IPR037103">
    <property type="entry name" value="Tubulin/FtsZ-like_C"/>
</dbReference>
<evidence type="ECO:0000256" key="12">
    <source>
        <dbReference type="ARBA" id="ARBA00034296"/>
    </source>
</evidence>
<dbReference type="PROSITE" id="PS00227">
    <property type="entry name" value="TUBULIN"/>
    <property type="match status" value="1"/>
</dbReference>
<dbReference type="InterPro" id="IPR018316">
    <property type="entry name" value="Tubulin/FtsZ_2-layer-sand-dom"/>
</dbReference>
<evidence type="ECO:0000256" key="7">
    <source>
        <dbReference type="ARBA" id="ARBA00022723"/>
    </source>
</evidence>
<dbReference type="GO" id="GO:0005525">
    <property type="term" value="F:GTP binding"/>
    <property type="evidence" value="ECO:0007669"/>
    <property type="project" value="UniProtKB-UniRule"/>
</dbReference>
<keyword evidence="10 13" id="KW-0342">GTP-binding</keyword>
<dbReference type="PRINTS" id="PR01161">
    <property type="entry name" value="TUBULIN"/>
</dbReference>
<dbReference type="PROSITE" id="PS00228">
    <property type="entry name" value="TUBULIN_B_AUTOREG"/>
    <property type="match status" value="1"/>
</dbReference>
<evidence type="ECO:0000256" key="11">
    <source>
        <dbReference type="ARBA" id="ARBA00023212"/>
    </source>
</evidence>
<dbReference type="InterPro" id="IPR017975">
    <property type="entry name" value="Tubulin_CS"/>
</dbReference>
<dbReference type="InterPro" id="IPR023123">
    <property type="entry name" value="Tubulin_C"/>
</dbReference>
<evidence type="ECO:0000256" key="13">
    <source>
        <dbReference type="RuleBase" id="RU000352"/>
    </source>
</evidence>
<dbReference type="Gene3D" id="3.30.1330.20">
    <property type="entry name" value="Tubulin/FtsZ, C-terminal domain"/>
    <property type="match status" value="1"/>
</dbReference>
<evidence type="ECO:0000256" key="10">
    <source>
        <dbReference type="ARBA" id="ARBA00023134"/>
    </source>
</evidence>
<comment type="similarity">
    <text evidence="3 13">Belongs to the tubulin family.</text>
</comment>
<feature type="domain" description="Tubulin/FtsZ GTPase" evidence="14">
    <location>
        <begin position="48"/>
        <end position="245"/>
    </location>
</feature>
<dbReference type="CDD" id="cd02187">
    <property type="entry name" value="beta_tubulin"/>
    <property type="match status" value="1"/>
</dbReference>
<organism evidence="16">
    <name type="scientific">Rhodotorula toruloides</name>
    <name type="common">Yeast</name>
    <name type="synonym">Rhodosporidium toruloides</name>
    <dbReference type="NCBI Taxonomy" id="5286"/>
    <lineage>
        <taxon>Eukaryota</taxon>
        <taxon>Fungi</taxon>
        <taxon>Dikarya</taxon>
        <taxon>Basidiomycota</taxon>
        <taxon>Pucciniomycotina</taxon>
        <taxon>Microbotryomycetes</taxon>
        <taxon>Sporidiobolales</taxon>
        <taxon>Sporidiobolaceae</taxon>
        <taxon>Rhodotorula</taxon>
    </lineage>
</organism>
<comment type="cofactor">
    <cofactor evidence="1">
        <name>Mg(2+)</name>
        <dbReference type="ChEBI" id="CHEBI:18420"/>
    </cofactor>
</comment>
<dbReference type="GO" id="GO:0005200">
    <property type="term" value="F:structural constituent of cytoskeleton"/>
    <property type="evidence" value="ECO:0007669"/>
    <property type="project" value="InterPro"/>
</dbReference>
<dbReference type="FunFam" id="1.10.287.600:FF:000013">
    <property type="entry name" value="Tubulin beta chain"/>
    <property type="match status" value="1"/>
</dbReference>
<dbReference type="OrthoDB" id="1662883at2759"/>
<dbReference type="AlphaFoldDB" id="A0A061AWI8"/>
<dbReference type="EMBL" id="LK052941">
    <property type="protein sequence ID" value="CDR41927.1"/>
    <property type="molecule type" value="Genomic_DNA"/>
</dbReference>
<reference evidence="16" key="1">
    <citation type="journal article" date="2014" name="Genome Announc.">
        <title>Draft genome sequence of Rhodosporidium toruloides CECT1137, an oleaginous yeast of biotechnological interest.</title>
        <authorList>
            <person name="Morin N."/>
            <person name="Calcas X."/>
            <person name="Devillers H."/>
            <person name="Durrens P."/>
            <person name="Sherman D.J."/>
            <person name="Nicaud J.-M."/>
            <person name="Neuveglise C."/>
        </authorList>
    </citation>
    <scope>NUCLEOTIDE SEQUENCE</scope>
    <source>
        <strain evidence="16">CECT1137</strain>
    </source>
</reference>
<sequence>MRELVTLQVGQAGNQVATSFWERILAEHGLDEDGHIKPNVDHVCTDRLDVFFSEAEDKKYVPRGLQIDLEPSTGDAIKSSKLGHLFRPSGFVFGSSGAGNNWSKGYYTEGAELVDQILDQLRHETESCENLQGFQLIHSLGGGTGSGLGTLLLAKIREEFPDRMLATFSVLPAPKVSETVVEPYNAVLALNQLVENADLVFSFDNEALGNILSKTLKKTSPAYSDLNALIAGVMSGITTPLRFPGQLNSDLRKLATNLIPFPRLHFLTASYAPLGAANATAFRKLSVPDLTQQLFDPAHQMAAIDLRSGKFLTSAAFFRGKDISSRAVEDSMLAVHDKNSAYFVEWIPNATQIALTSVPPTDSPIAATLISNNTSVQDLFRRTHTQFAALFRRRAYLHWYTGEGMDEMEFTEAESNINDLIAEYQQYAEAALDDDEYEEEAYEGEGGQEEQ</sequence>
<dbReference type="PANTHER" id="PTHR11588">
    <property type="entry name" value="TUBULIN"/>
    <property type="match status" value="1"/>
</dbReference>
<evidence type="ECO:0000256" key="5">
    <source>
        <dbReference type="ARBA" id="ARBA00022490"/>
    </source>
</evidence>
<dbReference type="SUPFAM" id="SSF52490">
    <property type="entry name" value="Tubulin nucleotide-binding domain-like"/>
    <property type="match status" value="1"/>
</dbReference>
<dbReference type="SMART" id="SM00865">
    <property type="entry name" value="Tubulin_C"/>
    <property type="match status" value="1"/>
</dbReference>
<dbReference type="InterPro" id="IPR000217">
    <property type="entry name" value="Tubulin"/>
</dbReference>
<dbReference type="FunFam" id="3.30.1330.20:FF:000009">
    <property type="entry name" value="Tubulin beta chain"/>
    <property type="match status" value="1"/>
</dbReference>
<accession>A0A061AWI8</accession>
<dbReference type="InterPro" id="IPR036525">
    <property type="entry name" value="Tubulin/FtsZ_GTPase_sf"/>
</dbReference>
<evidence type="ECO:0000259" key="14">
    <source>
        <dbReference type="SMART" id="SM00864"/>
    </source>
</evidence>
<gene>
    <name evidence="16" type="ORF">RHTO0S_06e07888g</name>
</gene>
<evidence type="ECO:0000313" key="16">
    <source>
        <dbReference type="EMBL" id="CDR41927.1"/>
    </source>
</evidence>
<evidence type="ECO:0000256" key="4">
    <source>
        <dbReference type="ARBA" id="ARBA00011747"/>
    </source>
</evidence>
<dbReference type="InterPro" id="IPR002453">
    <property type="entry name" value="Beta_tubulin"/>
</dbReference>
<protein>
    <recommendedName>
        <fullName evidence="13">Tubulin beta chain</fullName>
    </recommendedName>
</protein>
<dbReference type="Gene3D" id="1.10.287.600">
    <property type="entry name" value="Helix hairpin bin"/>
    <property type="match status" value="1"/>
</dbReference>
<keyword evidence="8 13" id="KW-0547">Nucleotide-binding</keyword>
<dbReference type="SUPFAM" id="SSF55307">
    <property type="entry name" value="Tubulin C-terminal domain-like"/>
    <property type="match status" value="1"/>
</dbReference>
<keyword evidence="6 13" id="KW-0493">Microtubule</keyword>
<evidence type="ECO:0000256" key="3">
    <source>
        <dbReference type="ARBA" id="ARBA00009636"/>
    </source>
</evidence>
<dbReference type="PRINTS" id="PR01163">
    <property type="entry name" value="BETATUBULIN"/>
</dbReference>
<evidence type="ECO:0000256" key="1">
    <source>
        <dbReference type="ARBA" id="ARBA00001946"/>
    </source>
</evidence>
<keyword evidence="11" id="KW-0206">Cytoskeleton</keyword>
<dbReference type="Gene3D" id="3.40.50.1440">
    <property type="entry name" value="Tubulin/FtsZ, GTPase domain"/>
    <property type="match status" value="1"/>
</dbReference>
<name>A0A061AWI8_RHOTO</name>
<dbReference type="InterPro" id="IPR008280">
    <property type="entry name" value="Tub_FtsZ_C"/>
</dbReference>
<keyword evidence="9" id="KW-0460">Magnesium</keyword>
<dbReference type="Pfam" id="PF00091">
    <property type="entry name" value="Tubulin"/>
    <property type="match status" value="1"/>
</dbReference>
<evidence type="ECO:0000256" key="8">
    <source>
        <dbReference type="ARBA" id="ARBA00022741"/>
    </source>
</evidence>
<dbReference type="InterPro" id="IPR013838">
    <property type="entry name" value="Beta-tubulin_BS"/>
</dbReference>
<keyword evidence="5" id="KW-0963">Cytoplasm</keyword>
<dbReference type="FunFam" id="3.40.50.1440:FF:000006">
    <property type="entry name" value="Tubulin beta chain"/>
    <property type="match status" value="1"/>
</dbReference>